<dbReference type="Pfam" id="PF08718">
    <property type="entry name" value="GLTP"/>
    <property type="match status" value="1"/>
</dbReference>
<evidence type="ECO:0000259" key="2">
    <source>
        <dbReference type="Pfam" id="PF08718"/>
    </source>
</evidence>
<protein>
    <recommendedName>
        <fullName evidence="2">Glycolipid transfer protein domain-containing protein</fullName>
    </recommendedName>
</protein>
<dbReference type="PANTHER" id="PTHR10219">
    <property type="entry name" value="GLYCOLIPID TRANSFER PROTEIN-RELATED"/>
    <property type="match status" value="1"/>
</dbReference>
<sequence length="371" mass="40763">MDMAAGGGLSRATSRSRGVDANASVGGKGHGFLASFGDMWVKRLHKWHGNRAFNSTLPLSLSHATQQTPNTKGNNNNSPVISNSDEDFRCAATGKCASMVVKRARDERKAASDMDWPWPEGGGGGGEKSEGEKDDASERGGQEEGDKEEVQEEVKRSWSEIRLAIEELSAAAERDCGVGKLAAPSPPPTLPFLALAHLLLQVLDKIGPTMAVLRLDVQRNIERLQELYLLNPSKYSILEEILDKEVQEGTARKVDSCSRAILWLTRSMDFTIALLQRLGEDSDQQSFAQIVEVAYIATLKPWHGWISSAACKIAMKLIPDRKMFVSLLVGKCQDCAALKEEVAKLTKLLLPFLDDIHAMMAKFRLERLKST</sequence>
<evidence type="ECO:0000256" key="1">
    <source>
        <dbReference type="SAM" id="MobiDB-lite"/>
    </source>
</evidence>
<feature type="domain" description="Glycolipid transfer protein" evidence="2">
    <location>
        <begin position="189"/>
        <end position="328"/>
    </location>
</feature>
<dbReference type="GO" id="GO:0005829">
    <property type="term" value="C:cytosol"/>
    <property type="evidence" value="ECO:0007669"/>
    <property type="project" value="TreeGrafter"/>
</dbReference>
<dbReference type="EMBL" id="JAAALK010000086">
    <property type="protein sequence ID" value="KAG8082080.1"/>
    <property type="molecule type" value="Genomic_DNA"/>
</dbReference>
<organism evidence="3 4">
    <name type="scientific">Zizania palustris</name>
    <name type="common">Northern wild rice</name>
    <dbReference type="NCBI Taxonomy" id="103762"/>
    <lineage>
        <taxon>Eukaryota</taxon>
        <taxon>Viridiplantae</taxon>
        <taxon>Streptophyta</taxon>
        <taxon>Embryophyta</taxon>
        <taxon>Tracheophyta</taxon>
        <taxon>Spermatophyta</taxon>
        <taxon>Magnoliopsida</taxon>
        <taxon>Liliopsida</taxon>
        <taxon>Poales</taxon>
        <taxon>Poaceae</taxon>
        <taxon>BOP clade</taxon>
        <taxon>Oryzoideae</taxon>
        <taxon>Oryzeae</taxon>
        <taxon>Zizaniinae</taxon>
        <taxon>Zizania</taxon>
    </lineage>
</organism>
<comment type="caution">
    <text evidence="3">The sequence shown here is derived from an EMBL/GenBank/DDBJ whole genome shotgun (WGS) entry which is preliminary data.</text>
</comment>
<name>A0A8J5VUT9_ZIZPA</name>
<dbReference type="AlphaFoldDB" id="A0A8J5VUT9"/>
<dbReference type="GO" id="GO:1902388">
    <property type="term" value="F:ceramide 1-phosphate transfer activity"/>
    <property type="evidence" value="ECO:0007669"/>
    <property type="project" value="TreeGrafter"/>
</dbReference>
<dbReference type="GO" id="GO:0016020">
    <property type="term" value="C:membrane"/>
    <property type="evidence" value="ECO:0007669"/>
    <property type="project" value="TreeGrafter"/>
</dbReference>
<evidence type="ECO:0000313" key="4">
    <source>
        <dbReference type="Proteomes" id="UP000729402"/>
    </source>
</evidence>
<gene>
    <name evidence="3" type="ORF">GUJ93_ZPchr0014g47141</name>
</gene>
<dbReference type="GO" id="GO:1902387">
    <property type="term" value="F:ceramide 1-phosphate binding"/>
    <property type="evidence" value="ECO:0007669"/>
    <property type="project" value="TreeGrafter"/>
</dbReference>
<accession>A0A8J5VUT9</accession>
<reference evidence="3" key="1">
    <citation type="journal article" date="2021" name="bioRxiv">
        <title>Whole Genome Assembly and Annotation of Northern Wild Rice, Zizania palustris L., Supports a Whole Genome Duplication in the Zizania Genus.</title>
        <authorList>
            <person name="Haas M."/>
            <person name="Kono T."/>
            <person name="Macchietto M."/>
            <person name="Millas R."/>
            <person name="McGilp L."/>
            <person name="Shao M."/>
            <person name="Duquette J."/>
            <person name="Hirsch C.N."/>
            <person name="Kimball J."/>
        </authorList>
    </citation>
    <scope>NUCLEOTIDE SEQUENCE</scope>
    <source>
        <tissue evidence="3">Fresh leaf tissue</tissue>
    </source>
</reference>
<evidence type="ECO:0000313" key="3">
    <source>
        <dbReference type="EMBL" id="KAG8082080.1"/>
    </source>
</evidence>
<keyword evidence="4" id="KW-1185">Reference proteome</keyword>
<proteinExistence type="predicted"/>
<dbReference type="Proteomes" id="UP000729402">
    <property type="component" value="Unassembled WGS sequence"/>
</dbReference>
<reference evidence="3" key="2">
    <citation type="submission" date="2021-02" db="EMBL/GenBank/DDBJ databases">
        <authorList>
            <person name="Kimball J.A."/>
            <person name="Haas M.W."/>
            <person name="Macchietto M."/>
            <person name="Kono T."/>
            <person name="Duquette J."/>
            <person name="Shao M."/>
        </authorList>
    </citation>
    <scope>NUCLEOTIDE SEQUENCE</scope>
    <source>
        <tissue evidence="3">Fresh leaf tissue</tissue>
    </source>
</reference>
<dbReference type="OrthoDB" id="205255at2759"/>
<dbReference type="PANTHER" id="PTHR10219:SF34">
    <property type="entry name" value="GLYCOLIPID TRANSFER PROTEIN 3"/>
    <property type="match status" value="1"/>
</dbReference>
<dbReference type="InterPro" id="IPR014830">
    <property type="entry name" value="Glycolipid_transfer_prot_dom"/>
</dbReference>
<feature type="region of interest" description="Disordered" evidence="1">
    <location>
        <begin position="107"/>
        <end position="154"/>
    </location>
</feature>
<feature type="compositionally biased region" description="Basic and acidic residues" evidence="1">
    <location>
        <begin position="127"/>
        <end position="144"/>
    </location>
</feature>
<feature type="region of interest" description="Disordered" evidence="1">
    <location>
        <begin position="1"/>
        <end position="24"/>
    </location>
</feature>